<evidence type="ECO:0000256" key="3">
    <source>
        <dbReference type="ARBA" id="ARBA00022989"/>
    </source>
</evidence>
<evidence type="ECO:0000256" key="2">
    <source>
        <dbReference type="ARBA" id="ARBA00022692"/>
    </source>
</evidence>
<name>A0A517Y356_9BACT</name>
<keyword evidence="4 5" id="KW-0472">Membrane</keyword>
<dbReference type="InterPro" id="IPR051533">
    <property type="entry name" value="WaaL-like"/>
</dbReference>
<dbReference type="AlphaFoldDB" id="A0A517Y356"/>
<evidence type="ECO:0000256" key="4">
    <source>
        <dbReference type="ARBA" id="ARBA00023136"/>
    </source>
</evidence>
<keyword evidence="7" id="KW-0436">Ligase</keyword>
<feature type="transmembrane region" description="Helical" evidence="5">
    <location>
        <begin position="194"/>
        <end position="213"/>
    </location>
</feature>
<feature type="transmembrane region" description="Helical" evidence="5">
    <location>
        <begin position="401"/>
        <end position="427"/>
    </location>
</feature>
<comment type="subcellular location">
    <subcellularLocation>
        <location evidence="1">Membrane</location>
        <topology evidence="1">Multi-pass membrane protein</topology>
    </subcellularLocation>
</comment>
<feature type="transmembrane region" description="Helical" evidence="5">
    <location>
        <begin position="27"/>
        <end position="46"/>
    </location>
</feature>
<reference evidence="7 8" key="1">
    <citation type="submission" date="2019-02" db="EMBL/GenBank/DDBJ databases">
        <title>Deep-cultivation of Planctomycetes and their phenomic and genomic characterization uncovers novel biology.</title>
        <authorList>
            <person name="Wiegand S."/>
            <person name="Jogler M."/>
            <person name="Boedeker C."/>
            <person name="Pinto D."/>
            <person name="Vollmers J."/>
            <person name="Rivas-Marin E."/>
            <person name="Kohn T."/>
            <person name="Peeters S.H."/>
            <person name="Heuer A."/>
            <person name="Rast P."/>
            <person name="Oberbeckmann S."/>
            <person name="Bunk B."/>
            <person name="Jeske O."/>
            <person name="Meyerdierks A."/>
            <person name="Storesund J.E."/>
            <person name="Kallscheuer N."/>
            <person name="Luecker S."/>
            <person name="Lage O.M."/>
            <person name="Pohl T."/>
            <person name="Merkel B.J."/>
            <person name="Hornburger P."/>
            <person name="Mueller R.-W."/>
            <person name="Bruemmer F."/>
            <person name="Labrenz M."/>
            <person name="Spormann A.M."/>
            <person name="Op den Camp H."/>
            <person name="Overmann J."/>
            <person name="Amann R."/>
            <person name="Jetten M.S.M."/>
            <person name="Mascher T."/>
            <person name="Medema M.H."/>
            <person name="Devos D.P."/>
            <person name="Kaster A.-K."/>
            <person name="Ovreas L."/>
            <person name="Rohde M."/>
            <person name="Galperin M.Y."/>
            <person name="Jogler C."/>
        </authorList>
    </citation>
    <scope>NUCLEOTIDE SEQUENCE [LARGE SCALE GENOMIC DNA]</scope>
    <source>
        <strain evidence="7 8">ETA_A1</strain>
    </source>
</reference>
<proteinExistence type="predicted"/>
<feature type="transmembrane region" description="Helical" evidence="5">
    <location>
        <begin position="348"/>
        <end position="364"/>
    </location>
</feature>
<dbReference type="RefSeq" id="WP_145244335.1">
    <property type="nucleotide sequence ID" value="NZ_CP036273.1"/>
</dbReference>
<evidence type="ECO:0000256" key="5">
    <source>
        <dbReference type="SAM" id="Phobius"/>
    </source>
</evidence>
<organism evidence="7 8">
    <name type="scientific">Urbifossiella limnaea</name>
    <dbReference type="NCBI Taxonomy" id="2528023"/>
    <lineage>
        <taxon>Bacteria</taxon>
        <taxon>Pseudomonadati</taxon>
        <taxon>Planctomycetota</taxon>
        <taxon>Planctomycetia</taxon>
        <taxon>Gemmatales</taxon>
        <taxon>Gemmataceae</taxon>
        <taxon>Urbifossiella</taxon>
    </lineage>
</organism>
<keyword evidence="8" id="KW-1185">Reference proteome</keyword>
<accession>A0A517Y356</accession>
<dbReference type="GO" id="GO:0016020">
    <property type="term" value="C:membrane"/>
    <property type="evidence" value="ECO:0007669"/>
    <property type="project" value="UniProtKB-SubCell"/>
</dbReference>
<feature type="transmembrane region" description="Helical" evidence="5">
    <location>
        <begin position="220"/>
        <end position="237"/>
    </location>
</feature>
<dbReference type="Pfam" id="PF04932">
    <property type="entry name" value="Wzy_C"/>
    <property type="match status" value="1"/>
</dbReference>
<protein>
    <submittedName>
        <fullName evidence="7">O-Antigen ligase</fullName>
    </submittedName>
</protein>
<feature type="transmembrane region" description="Helical" evidence="5">
    <location>
        <begin position="316"/>
        <end position="336"/>
    </location>
</feature>
<keyword evidence="2 5" id="KW-0812">Transmembrane</keyword>
<keyword evidence="3 5" id="KW-1133">Transmembrane helix</keyword>
<dbReference type="KEGG" id="uli:ETAA1_61620"/>
<dbReference type="GO" id="GO:0016874">
    <property type="term" value="F:ligase activity"/>
    <property type="evidence" value="ECO:0007669"/>
    <property type="project" value="UniProtKB-KW"/>
</dbReference>
<feature type="transmembrane region" description="Helical" evidence="5">
    <location>
        <begin position="112"/>
        <end position="132"/>
    </location>
</feature>
<dbReference type="Proteomes" id="UP000319576">
    <property type="component" value="Chromosome"/>
</dbReference>
<dbReference type="InterPro" id="IPR007016">
    <property type="entry name" value="O-antigen_ligase-rel_domated"/>
</dbReference>
<gene>
    <name evidence="7" type="ORF">ETAA1_61620</name>
</gene>
<dbReference type="PANTHER" id="PTHR37422">
    <property type="entry name" value="TEICHURONIC ACID BIOSYNTHESIS PROTEIN TUAE"/>
    <property type="match status" value="1"/>
</dbReference>
<sequence>MAFWLFLLLNAVLLIRPEELVPEIAGLRLYLLVITLCLITAAPRLIENLQPGTLADRPLTVGVIAFWVAGMLSQLVRGDVGVALDFGSEFGKVVLYYLLLVSVIDTPSRLRVFVGAVVGLVVVLSTLGLLQYHGVIDNPALAPLQRLEYDTTGEQTFTTQLRSSGIYNDPNDLCLILVTGTIFTLARTATSARLVGSVCWLLPAGLFGYALVLTQSRGGLLGLLIAIVGWAWGRYGWVKTLAVAAVLLPGLPLLAGGRQANISMDRNDTAHSRVALWSDGLSLMTQNPVTGIGVRNFGKEMGLVAHNSFVHAYVELGLLGGSVFTGLFVLSGTMLWSVRPANPLLDRLRPFVLAALIGYAGGIFSISRNYVVPTFLILGLADAYLRMAYPHPPARYRVSPRLVGVGVGVGVTGWLGLRLLTSVLFGLGGE</sequence>
<evidence type="ECO:0000313" key="7">
    <source>
        <dbReference type="EMBL" id="QDU24148.1"/>
    </source>
</evidence>
<evidence type="ECO:0000313" key="8">
    <source>
        <dbReference type="Proteomes" id="UP000319576"/>
    </source>
</evidence>
<feature type="transmembrane region" description="Helical" evidence="5">
    <location>
        <begin position="82"/>
        <end position="100"/>
    </location>
</feature>
<dbReference type="EMBL" id="CP036273">
    <property type="protein sequence ID" value="QDU24148.1"/>
    <property type="molecule type" value="Genomic_DNA"/>
</dbReference>
<feature type="transmembrane region" description="Helical" evidence="5">
    <location>
        <begin position="58"/>
        <end position="76"/>
    </location>
</feature>
<dbReference type="PANTHER" id="PTHR37422:SF21">
    <property type="entry name" value="EXOQ-LIKE PROTEIN"/>
    <property type="match status" value="1"/>
</dbReference>
<evidence type="ECO:0000259" key="6">
    <source>
        <dbReference type="Pfam" id="PF04932"/>
    </source>
</evidence>
<feature type="domain" description="O-antigen ligase-related" evidence="6">
    <location>
        <begin position="206"/>
        <end position="324"/>
    </location>
</feature>
<dbReference type="OrthoDB" id="871774at2"/>
<evidence type="ECO:0000256" key="1">
    <source>
        <dbReference type="ARBA" id="ARBA00004141"/>
    </source>
</evidence>